<dbReference type="PANTHER" id="PTHR21860:SF2">
    <property type="entry name" value="GENERAL TRANSCRIPTION FACTOR 3C POLYPEPTIDE 6"/>
    <property type="match status" value="1"/>
</dbReference>
<feature type="region of interest" description="Disordered" evidence="1">
    <location>
        <begin position="109"/>
        <end position="206"/>
    </location>
</feature>
<feature type="compositionally biased region" description="Low complexity" evidence="1">
    <location>
        <begin position="116"/>
        <end position="127"/>
    </location>
</feature>
<dbReference type="OrthoDB" id="1877767at2759"/>
<dbReference type="EnsemblMetazoa" id="XM_028658197.1">
    <property type="protein sequence ID" value="XP_028513998.1"/>
    <property type="gene ID" value="LOC110236121"/>
</dbReference>
<dbReference type="GO" id="GO:0006383">
    <property type="term" value="P:transcription by RNA polymerase III"/>
    <property type="evidence" value="ECO:0007669"/>
    <property type="project" value="InterPro"/>
</dbReference>
<name>A0A913YG53_EXADI</name>
<dbReference type="InterPro" id="IPR019481">
    <property type="entry name" value="TFIIIC_triple_barrel"/>
</dbReference>
<evidence type="ECO:0000259" key="2">
    <source>
        <dbReference type="Pfam" id="PF10419"/>
    </source>
</evidence>
<dbReference type="FunFam" id="2.60.40.4370:FF:000003">
    <property type="entry name" value="General transcription factor 3C polypeptide, putative"/>
    <property type="match status" value="1"/>
</dbReference>
<dbReference type="InterPro" id="IPR042771">
    <property type="entry name" value="GTF3C6-like"/>
</dbReference>
<feature type="compositionally biased region" description="Polar residues" evidence="1">
    <location>
        <begin position="137"/>
        <end position="172"/>
    </location>
</feature>
<evidence type="ECO:0000313" key="4">
    <source>
        <dbReference type="Proteomes" id="UP000887567"/>
    </source>
</evidence>
<sequence>MEHEEDWDEEQLVIVELDGLLEQEVLSKATTEHCRLLGIDTDEPVLQIGPYTFVGHYEDVIGTHCIFEETFNNNNEKKFQFKAKTNKCLKMGRAFLRDKSQESFILKEIVGKNSDESSSSDSSSNDGNDSDDDKDGVNNQQDDTLSNSCQGNVSNIQQISKKTNNQQVGNHSNTEDDSSTFISQQDSSSQQDCNHSNNQEKSMEVD</sequence>
<dbReference type="Proteomes" id="UP000887567">
    <property type="component" value="Unplaced"/>
</dbReference>
<dbReference type="PANTHER" id="PTHR21860">
    <property type="entry name" value="TRANSCRIPTION INITIATION FACTOR IIIC TFIIIC , POLYPEPTIDE 6-RELATED"/>
    <property type="match status" value="1"/>
</dbReference>
<reference evidence="3" key="1">
    <citation type="submission" date="2022-11" db="UniProtKB">
        <authorList>
            <consortium name="EnsemblMetazoa"/>
        </authorList>
    </citation>
    <scope>IDENTIFICATION</scope>
</reference>
<feature type="compositionally biased region" description="Low complexity" evidence="1">
    <location>
        <begin position="179"/>
        <end position="192"/>
    </location>
</feature>
<dbReference type="GO" id="GO:0000127">
    <property type="term" value="C:transcription factor TFIIIC complex"/>
    <property type="evidence" value="ECO:0007669"/>
    <property type="project" value="TreeGrafter"/>
</dbReference>
<organism evidence="3 4">
    <name type="scientific">Exaiptasia diaphana</name>
    <name type="common">Tropical sea anemone</name>
    <name type="synonym">Aiptasia pulchella</name>
    <dbReference type="NCBI Taxonomy" id="2652724"/>
    <lineage>
        <taxon>Eukaryota</taxon>
        <taxon>Metazoa</taxon>
        <taxon>Cnidaria</taxon>
        <taxon>Anthozoa</taxon>
        <taxon>Hexacorallia</taxon>
        <taxon>Actiniaria</taxon>
        <taxon>Aiptasiidae</taxon>
        <taxon>Exaiptasia</taxon>
    </lineage>
</organism>
<dbReference type="GeneID" id="110236121"/>
<keyword evidence="4" id="KW-1185">Reference proteome</keyword>
<protein>
    <recommendedName>
        <fullName evidence="2">Transcription factor TFIIIC triple barrel domain-containing protein</fullName>
    </recommendedName>
</protein>
<dbReference type="RefSeq" id="XP_028513998.1">
    <property type="nucleotide sequence ID" value="XM_028658197.1"/>
</dbReference>
<accession>A0A913YG53</accession>
<dbReference type="Pfam" id="PF10419">
    <property type="entry name" value="TFIIIC_sub6"/>
    <property type="match status" value="1"/>
</dbReference>
<dbReference type="AlphaFoldDB" id="A0A913YG53"/>
<dbReference type="Gene3D" id="2.60.40.4370">
    <property type="match status" value="1"/>
</dbReference>
<feature type="domain" description="Transcription factor TFIIIC triple barrel" evidence="2">
    <location>
        <begin position="8"/>
        <end position="96"/>
    </location>
</feature>
<proteinExistence type="predicted"/>
<evidence type="ECO:0000313" key="3">
    <source>
        <dbReference type="EnsemblMetazoa" id="XP_028513998.1"/>
    </source>
</evidence>
<evidence type="ECO:0000256" key="1">
    <source>
        <dbReference type="SAM" id="MobiDB-lite"/>
    </source>
</evidence>